<comment type="caution">
    <text evidence="2">The sequence shown here is derived from an EMBL/GenBank/DDBJ whole genome shotgun (WGS) entry which is preliminary data.</text>
</comment>
<feature type="signal peptide" evidence="1">
    <location>
        <begin position="1"/>
        <end position="22"/>
    </location>
</feature>
<name>A0A7X5YIF5_9CAUL</name>
<dbReference type="Pfam" id="PF13689">
    <property type="entry name" value="DUF4154"/>
    <property type="match status" value="1"/>
</dbReference>
<dbReference type="Proteomes" id="UP000587415">
    <property type="component" value="Unassembled WGS sequence"/>
</dbReference>
<organism evidence="2 3">
    <name type="scientific">Brevundimonas alba</name>
    <dbReference type="NCBI Taxonomy" id="74314"/>
    <lineage>
        <taxon>Bacteria</taxon>
        <taxon>Pseudomonadati</taxon>
        <taxon>Pseudomonadota</taxon>
        <taxon>Alphaproteobacteria</taxon>
        <taxon>Caulobacterales</taxon>
        <taxon>Caulobacteraceae</taxon>
        <taxon>Brevundimonas</taxon>
    </lineage>
</organism>
<keyword evidence="3" id="KW-1185">Reference proteome</keyword>
<evidence type="ECO:0000313" key="2">
    <source>
        <dbReference type="EMBL" id="NJC40556.1"/>
    </source>
</evidence>
<protein>
    <recommendedName>
        <fullName evidence="4">DUF4154 domain-containing protein</fullName>
    </recommendedName>
</protein>
<accession>A0A7X5YIF5</accession>
<dbReference type="InterPro" id="IPR025293">
    <property type="entry name" value="YfiR/HmsC-like"/>
</dbReference>
<feature type="chain" id="PRO_5031214712" description="DUF4154 domain-containing protein" evidence="1">
    <location>
        <begin position="23"/>
        <end position="179"/>
    </location>
</feature>
<dbReference type="AlphaFoldDB" id="A0A7X5YIF5"/>
<gene>
    <name evidence="2" type="ORF">GGQ87_000814</name>
</gene>
<evidence type="ECO:0008006" key="4">
    <source>
        <dbReference type="Google" id="ProtNLM"/>
    </source>
</evidence>
<evidence type="ECO:0000313" key="3">
    <source>
        <dbReference type="Proteomes" id="UP000587415"/>
    </source>
</evidence>
<keyword evidence="1" id="KW-0732">Signal</keyword>
<evidence type="ECO:0000256" key="1">
    <source>
        <dbReference type="SAM" id="SignalP"/>
    </source>
</evidence>
<dbReference type="RefSeq" id="WP_168045426.1">
    <property type="nucleotide sequence ID" value="NZ_JAATJM010000001.1"/>
</dbReference>
<reference evidence="2 3" key="1">
    <citation type="submission" date="2020-03" db="EMBL/GenBank/DDBJ databases">
        <title>Genomic Encyclopedia of Type Strains, Phase IV (KMG-IV): sequencing the most valuable type-strain genomes for metagenomic binning, comparative biology and taxonomic classification.</title>
        <authorList>
            <person name="Goeker M."/>
        </authorList>
    </citation>
    <scope>NUCLEOTIDE SEQUENCE [LARGE SCALE GENOMIC DNA]</scope>
    <source>
        <strain evidence="2 3">DSM 4736</strain>
    </source>
</reference>
<proteinExistence type="predicted"/>
<dbReference type="EMBL" id="JAATJM010000001">
    <property type="protein sequence ID" value="NJC40556.1"/>
    <property type="molecule type" value="Genomic_DNA"/>
</dbReference>
<sequence length="179" mass="19071">MILGRGALRMLVALIWLAPVQAASAQAPQQASLEYSVKANYLVRFAAFVEWPPRAFAAPQSPVVICVAGRDPFRGALERAAQNQTAYGRPLTVRRPGDREAAAGCHILYVGQGGGGMIPEGPRSILLVTDGAVQAERGMVHFVLSDDRVRFHIDLQAASRGGLSISSRLLNLALSVRGG</sequence>